<dbReference type="GeneID" id="112293989"/>
<dbReference type="AlphaFoldDB" id="A0A2K1J2Z9"/>
<feature type="binding site" evidence="12">
    <location>
        <position position="214"/>
    </location>
    <ligand>
        <name>Zn(2+)</name>
        <dbReference type="ChEBI" id="CHEBI:29105"/>
        <label>1</label>
    </ligand>
</feature>
<dbReference type="SMART" id="SM00249">
    <property type="entry name" value="PHD"/>
    <property type="match status" value="1"/>
</dbReference>
<evidence type="ECO:0000259" key="16">
    <source>
        <dbReference type="PROSITE" id="PS50016"/>
    </source>
</evidence>
<evidence type="ECO:0000256" key="15">
    <source>
        <dbReference type="SAM" id="MobiDB-lite"/>
    </source>
</evidence>
<keyword evidence="7 14" id="KW-0156">Chromatin regulator</keyword>
<feature type="binding site" evidence="12">
    <location>
        <position position="227"/>
    </location>
    <ligand>
        <name>Zn(2+)</name>
        <dbReference type="ChEBI" id="CHEBI:29105"/>
        <label>2</label>
    </ligand>
</feature>
<dbReference type="InterPro" id="IPR019786">
    <property type="entry name" value="Zinc_finger_PHD-type_CS"/>
</dbReference>
<feature type="binding site" evidence="12">
    <location>
        <position position="205"/>
    </location>
    <ligand>
        <name>Zn(2+)</name>
        <dbReference type="ChEBI" id="CHEBI:29105"/>
        <label>2</label>
    </ligand>
</feature>
<feature type="site" description="Histone H3K4me3 binding" evidence="11">
    <location>
        <position position="197"/>
    </location>
</feature>
<dbReference type="SMART" id="SM01408">
    <property type="entry name" value="ING"/>
    <property type="match status" value="1"/>
</dbReference>
<evidence type="ECO:0000256" key="9">
    <source>
        <dbReference type="ARBA" id="ARBA00023163"/>
    </source>
</evidence>
<dbReference type="RefSeq" id="XP_024399796.1">
    <property type="nucleotide sequence ID" value="XM_024544028.2"/>
</dbReference>
<dbReference type="GO" id="GO:0006325">
    <property type="term" value="P:chromatin organization"/>
    <property type="evidence" value="ECO:0007669"/>
    <property type="project" value="UniProtKB-KW"/>
</dbReference>
<feature type="domain" description="PHD-type" evidence="16">
    <location>
        <begin position="184"/>
        <end position="233"/>
    </location>
</feature>
<evidence type="ECO:0000256" key="13">
    <source>
        <dbReference type="PROSITE-ProRule" id="PRU00146"/>
    </source>
</evidence>
<reference evidence="17 19" key="2">
    <citation type="journal article" date="2018" name="Plant J.">
        <title>The Physcomitrella patens chromosome-scale assembly reveals moss genome structure and evolution.</title>
        <authorList>
            <person name="Lang D."/>
            <person name="Ullrich K.K."/>
            <person name="Murat F."/>
            <person name="Fuchs J."/>
            <person name="Jenkins J."/>
            <person name="Haas F.B."/>
            <person name="Piednoel M."/>
            <person name="Gundlach H."/>
            <person name="Van Bel M."/>
            <person name="Meyberg R."/>
            <person name="Vives C."/>
            <person name="Morata J."/>
            <person name="Symeonidi A."/>
            <person name="Hiss M."/>
            <person name="Muchero W."/>
            <person name="Kamisugi Y."/>
            <person name="Saleh O."/>
            <person name="Blanc G."/>
            <person name="Decker E.L."/>
            <person name="van Gessel N."/>
            <person name="Grimwood J."/>
            <person name="Hayes R.D."/>
            <person name="Graham S.W."/>
            <person name="Gunter L.E."/>
            <person name="McDaniel S.F."/>
            <person name="Hoernstein S.N.W."/>
            <person name="Larsson A."/>
            <person name="Li F.W."/>
            <person name="Perroud P.F."/>
            <person name="Phillips J."/>
            <person name="Ranjan P."/>
            <person name="Rokshar D.S."/>
            <person name="Rothfels C.J."/>
            <person name="Schneider L."/>
            <person name="Shu S."/>
            <person name="Stevenson D.W."/>
            <person name="Thummler F."/>
            <person name="Tillich M."/>
            <person name="Villarreal Aguilar J.C."/>
            <person name="Widiez T."/>
            <person name="Wong G.K."/>
            <person name="Wymore A."/>
            <person name="Zhang Y."/>
            <person name="Zimmer A.D."/>
            <person name="Quatrano R.S."/>
            <person name="Mayer K.F.X."/>
            <person name="Goodstein D."/>
            <person name="Casacuberta J.M."/>
            <person name="Vandepoele K."/>
            <person name="Reski R."/>
            <person name="Cuming A.C."/>
            <person name="Tuskan G.A."/>
            <person name="Maumus F."/>
            <person name="Salse J."/>
            <person name="Schmutz J."/>
            <person name="Rensing S.A."/>
        </authorList>
    </citation>
    <scope>NUCLEOTIDE SEQUENCE [LARGE SCALE GENOMIC DNA]</scope>
    <source>
        <strain evidence="18 19">cv. Gransden 2004</strain>
    </source>
</reference>
<feature type="site" description="Histone H3K4me3 binding" evidence="11">
    <location>
        <position position="186"/>
    </location>
</feature>
<keyword evidence="3" id="KW-0341">Growth regulation</keyword>
<keyword evidence="8" id="KW-0805">Transcription regulation</keyword>
<dbReference type="Proteomes" id="UP000006727">
    <property type="component" value="Chromosome 17"/>
</dbReference>
<keyword evidence="4 12" id="KW-0479">Metal-binding</keyword>
<keyword evidence="10 14" id="KW-0539">Nucleus</keyword>
<protein>
    <recommendedName>
        <fullName evidence="14">PHD finger protein ING</fullName>
    </recommendedName>
</protein>
<evidence type="ECO:0000256" key="12">
    <source>
        <dbReference type="PIRSR" id="PIRSR628651-51"/>
    </source>
</evidence>
<dbReference type="InterPro" id="IPR001965">
    <property type="entry name" value="Znf_PHD"/>
</dbReference>
<dbReference type="Gene3D" id="6.10.140.1740">
    <property type="match status" value="1"/>
</dbReference>
<dbReference type="InterPro" id="IPR024610">
    <property type="entry name" value="ING_N_histone-binding"/>
</dbReference>
<dbReference type="FunCoup" id="A0A2K1J2Z9">
    <property type="interactions" value="2854"/>
</dbReference>
<evidence type="ECO:0000256" key="7">
    <source>
        <dbReference type="ARBA" id="ARBA00022853"/>
    </source>
</evidence>
<reference evidence="18" key="3">
    <citation type="submission" date="2020-12" db="UniProtKB">
        <authorList>
            <consortium name="EnsemblPlants"/>
        </authorList>
    </citation>
    <scope>IDENTIFICATION</scope>
</reference>
<dbReference type="SUPFAM" id="SSF57903">
    <property type="entry name" value="FYVE/PHD zinc finger"/>
    <property type="match status" value="1"/>
</dbReference>
<accession>A0A2K1J2Z9</accession>
<dbReference type="EnsemblPlants" id="Pp3c17_6960V3.2">
    <property type="protein sequence ID" value="Pp3c17_6960V3.2"/>
    <property type="gene ID" value="Pp3c17_6960"/>
</dbReference>
<name>A0A2K1J2Z9_PHYPA</name>
<evidence type="ECO:0000256" key="11">
    <source>
        <dbReference type="PIRSR" id="PIRSR628651-50"/>
    </source>
</evidence>
<reference evidence="17 19" key="1">
    <citation type="journal article" date="2008" name="Science">
        <title>The Physcomitrella genome reveals evolutionary insights into the conquest of land by plants.</title>
        <authorList>
            <person name="Rensing S."/>
            <person name="Lang D."/>
            <person name="Zimmer A."/>
            <person name="Terry A."/>
            <person name="Salamov A."/>
            <person name="Shapiro H."/>
            <person name="Nishiyama T."/>
            <person name="Perroud P.-F."/>
            <person name="Lindquist E."/>
            <person name="Kamisugi Y."/>
            <person name="Tanahashi T."/>
            <person name="Sakakibara K."/>
            <person name="Fujita T."/>
            <person name="Oishi K."/>
            <person name="Shin-I T."/>
            <person name="Kuroki Y."/>
            <person name="Toyoda A."/>
            <person name="Suzuki Y."/>
            <person name="Hashimoto A."/>
            <person name="Yamaguchi K."/>
            <person name="Sugano A."/>
            <person name="Kohara Y."/>
            <person name="Fujiyama A."/>
            <person name="Anterola A."/>
            <person name="Aoki S."/>
            <person name="Ashton N."/>
            <person name="Barbazuk W.B."/>
            <person name="Barker E."/>
            <person name="Bennetzen J."/>
            <person name="Bezanilla M."/>
            <person name="Blankenship R."/>
            <person name="Cho S.H."/>
            <person name="Dutcher S."/>
            <person name="Estelle M."/>
            <person name="Fawcett J.A."/>
            <person name="Gundlach H."/>
            <person name="Hanada K."/>
            <person name="Heyl A."/>
            <person name="Hicks K.A."/>
            <person name="Hugh J."/>
            <person name="Lohr M."/>
            <person name="Mayer K."/>
            <person name="Melkozernov A."/>
            <person name="Murata T."/>
            <person name="Nelson D."/>
            <person name="Pils B."/>
            <person name="Prigge M."/>
            <person name="Reiss B."/>
            <person name="Renner T."/>
            <person name="Rombauts S."/>
            <person name="Rushton P."/>
            <person name="Sanderfoot A."/>
            <person name="Schween G."/>
            <person name="Shiu S.-H."/>
            <person name="Stueber K."/>
            <person name="Theodoulou F.L."/>
            <person name="Tu H."/>
            <person name="Van de Peer Y."/>
            <person name="Verrier P.J."/>
            <person name="Waters E."/>
            <person name="Wood A."/>
            <person name="Yang L."/>
            <person name="Cove D."/>
            <person name="Cuming A."/>
            <person name="Hasebe M."/>
            <person name="Lucas S."/>
            <person name="Mishler D.B."/>
            <person name="Reski R."/>
            <person name="Grigoriev I."/>
            <person name="Quatrano R.S."/>
            <person name="Boore J.L."/>
        </authorList>
    </citation>
    <scope>NUCLEOTIDE SEQUENCE [LARGE SCALE GENOMIC DNA]</scope>
    <source>
        <strain evidence="18 19">cv. Gransden 2004</strain>
    </source>
</reference>
<evidence type="ECO:0000256" key="5">
    <source>
        <dbReference type="ARBA" id="ARBA00022771"/>
    </source>
</evidence>
<dbReference type="RefSeq" id="XP_024399798.1">
    <property type="nucleotide sequence ID" value="XM_024544030.2"/>
</dbReference>
<proteinExistence type="inferred from homology"/>
<evidence type="ECO:0000256" key="2">
    <source>
        <dbReference type="ARBA" id="ARBA00010210"/>
    </source>
</evidence>
<feature type="region of interest" description="Disordered" evidence="15">
    <location>
        <begin position="242"/>
        <end position="262"/>
    </location>
</feature>
<keyword evidence="5 13" id="KW-0863">Zinc-finger</keyword>
<keyword evidence="9" id="KW-0804">Transcription</keyword>
<dbReference type="Gramene" id="Pp3c17_6960V3.1">
    <property type="protein sequence ID" value="Pp3c17_6960V3.1"/>
    <property type="gene ID" value="Pp3c17_6960"/>
</dbReference>
<dbReference type="InterPro" id="IPR011011">
    <property type="entry name" value="Znf_FYVE_PHD"/>
</dbReference>
<dbReference type="OrthoDB" id="5411773at2759"/>
<evidence type="ECO:0000256" key="3">
    <source>
        <dbReference type="ARBA" id="ARBA00022604"/>
    </source>
</evidence>
<feature type="binding site" evidence="12">
    <location>
        <position position="230"/>
    </location>
    <ligand>
        <name>Zn(2+)</name>
        <dbReference type="ChEBI" id="CHEBI:29105"/>
        <label>2</label>
    </ligand>
</feature>
<dbReference type="PaxDb" id="3218-PP1S277_88V6.1"/>
<comment type="similarity">
    <text evidence="2 14">Belongs to the ING family.</text>
</comment>
<evidence type="ECO:0000313" key="18">
    <source>
        <dbReference type="EnsemblPlants" id="Pp3c17_6960V3.1"/>
    </source>
</evidence>
<comment type="function">
    <text evidence="14">Component of an histone acetyltransferase complex.</text>
</comment>
<dbReference type="FunFam" id="3.30.40.10:FF:000021">
    <property type="entry name" value="Inhibitor of growth 2b"/>
    <property type="match status" value="1"/>
</dbReference>
<feature type="binding site" evidence="12">
    <location>
        <position position="200"/>
    </location>
    <ligand>
        <name>Zn(2+)</name>
        <dbReference type="ChEBI" id="CHEBI:29105"/>
        <label>2</label>
    </ligand>
</feature>
<gene>
    <name evidence="18" type="primary">LOC112293989</name>
    <name evidence="17" type="ORF">PHYPA_021750</name>
</gene>
<dbReference type="Gramene" id="Pp3c17_6960V3.2">
    <property type="protein sequence ID" value="Pp3c17_6960V3.2"/>
    <property type="gene ID" value="Pp3c17_6960"/>
</dbReference>
<dbReference type="InterPro" id="IPR013083">
    <property type="entry name" value="Znf_RING/FYVE/PHD"/>
</dbReference>
<feature type="region of interest" description="Disordered" evidence="15">
    <location>
        <begin position="134"/>
        <end position="165"/>
    </location>
</feature>
<feature type="binding site" evidence="12">
    <location>
        <position position="187"/>
    </location>
    <ligand>
        <name>Zn(2+)</name>
        <dbReference type="ChEBI" id="CHEBI:29105"/>
        <label>1</label>
    </ligand>
</feature>
<evidence type="ECO:0000256" key="10">
    <source>
        <dbReference type="ARBA" id="ARBA00023242"/>
    </source>
</evidence>
<dbReference type="CDD" id="cd15587">
    <property type="entry name" value="PHD_Yng1p_like"/>
    <property type="match status" value="1"/>
</dbReference>
<dbReference type="InterPro" id="IPR019787">
    <property type="entry name" value="Znf_PHD-finger"/>
</dbReference>
<dbReference type="GO" id="GO:0008270">
    <property type="term" value="F:zinc ion binding"/>
    <property type="evidence" value="ECO:0007669"/>
    <property type="project" value="UniProtKB-KW"/>
</dbReference>
<dbReference type="KEGG" id="ppp:112293989"/>
<feature type="site" description="Histone H3K4me3 binding" evidence="11">
    <location>
        <position position="209"/>
    </location>
</feature>
<dbReference type="STRING" id="3218.A0A2K1J2Z9"/>
<dbReference type="Pfam" id="PF12998">
    <property type="entry name" value="ING"/>
    <property type="match status" value="1"/>
</dbReference>
<dbReference type="PANTHER" id="PTHR10333">
    <property type="entry name" value="INHIBITOR OF GROWTH PROTEIN"/>
    <property type="match status" value="1"/>
</dbReference>
<keyword evidence="6 12" id="KW-0862">Zinc</keyword>
<dbReference type="GO" id="GO:0005634">
    <property type="term" value="C:nucleus"/>
    <property type="evidence" value="ECO:0007669"/>
    <property type="project" value="UniProtKB-SubCell"/>
</dbReference>
<dbReference type="PROSITE" id="PS01359">
    <property type="entry name" value="ZF_PHD_1"/>
    <property type="match status" value="1"/>
</dbReference>
<sequence length="262" mass="29064">MTYLEDYISSVQTLPTELQKNYQLLRELDQKFQALQKHMQVQCAKGLEEVRKAKESGSASPDTVALQHSNEVLNVHKACLTVAEEKVFLAVQTYDLVDGHIQRLDKDLKKFEEELRRDREAAGGGLLSAEPRLDGVGGTLGRDGGDGTRFGRRKGAGYSGGGGGQTIPTNVNVELDLPVDPNEPTYCYCGQVSYGEMIACDNSECKIEWFHFDCVGIKERPKGKWYCSDCAVVMKRRRPKLSIGGKAGHPSTKKVHSDFQYS</sequence>
<evidence type="ECO:0000256" key="6">
    <source>
        <dbReference type="ARBA" id="ARBA00022833"/>
    </source>
</evidence>
<comment type="subcellular location">
    <subcellularLocation>
        <location evidence="1 14">Nucleus</location>
    </subcellularLocation>
</comment>
<comment type="domain">
    <text evidence="14">The PHD-type zinc finger mediates the binding to H3K4me3.</text>
</comment>
<dbReference type="PROSITE" id="PS50016">
    <property type="entry name" value="ZF_PHD_2"/>
    <property type="match status" value="1"/>
</dbReference>
<dbReference type="CDD" id="cd17015">
    <property type="entry name" value="ING_plant"/>
    <property type="match status" value="1"/>
</dbReference>
<dbReference type="EMBL" id="ABEU02000017">
    <property type="protein sequence ID" value="PNR35900.1"/>
    <property type="molecule type" value="Genomic_DNA"/>
</dbReference>
<evidence type="ECO:0000256" key="8">
    <source>
        <dbReference type="ARBA" id="ARBA00023015"/>
    </source>
</evidence>
<dbReference type="PANTHER" id="PTHR10333:SF103">
    <property type="entry name" value="INHIBITOR OF GROWTH PROTEIN 3"/>
    <property type="match status" value="1"/>
</dbReference>
<keyword evidence="19" id="KW-1185">Reference proteome</keyword>
<comment type="subunit">
    <text evidence="14">Component of an histone acetyltransferase complex. Interacts with H3K4me3 and to a lesser extent with H3K4me2.</text>
</comment>
<evidence type="ECO:0000256" key="4">
    <source>
        <dbReference type="ARBA" id="ARBA00022723"/>
    </source>
</evidence>
<evidence type="ECO:0000256" key="14">
    <source>
        <dbReference type="RuleBase" id="RU361213"/>
    </source>
</evidence>
<dbReference type="EnsemblPlants" id="Pp3c17_6960V3.1">
    <property type="protein sequence ID" value="Pp3c17_6960V3.1"/>
    <property type="gene ID" value="Pp3c17_6960"/>
</dbReference>
<feature type="binding site" evidence="12">
    <location>
        <position position="189"/>
    </location>
    <ligand>
        <name>Zn(2+)</name>
        <dbReference type="ChEBI" id="CHEBI:29105"/>
        <label>1</label>
    </ligand>
</feature>
<dbReference type="Gene3D" id="3.30.40.10">
    <property type="entry name" value="Zinc/RING finger domain, C3HC4 (zinc finger)"/>
    <property type="match status" value="1"/>
</dbReference>
<feature type="site" description="Histone H3K4me3 binding" evidence="11">
    <location>
        <position position="201"/>
    </location>
</feature>
<evidence type="ECO:0000313" key="19">
    <source>
        <dbReference type="Proteomes" id="UP000006727"/>
    </source>
</evidence>
<evidence type="ECO:0000313" key="17">
    <source>
        <dbReference type="EMBL" id="PNR35900.1"/>
    </source>
</evidence>
<evidence type="ECO:0000256" key="1">
    <source>
        <dbReference type="ARBA" id="ARBA00004123"/>
    </source>
</evidence>
<dbReference type="InterPro" id="IPR028651">
    <property type="entry name" value="ING_fam"/>
</dbReference>
<organism evidence="17">
    <name type="scientific">Physcomitrium patens</name>
    <name type="common">Spreading-leaved earth moss</name>
    <name type="synonym">Physcomitrella patens</name>
    <dbReference type="NCBI Taxonomy" id="3218"/>
    <lineage>
        <taxon>Eukaryota</taxon>
        <taxon>Viridiplantae</taxon>
        <taxon>Streptophyta</taxon>
        <taxon>Embryophyta</taxon>
        <taxon>Bryophyta</taxon>
        <taxon>Bryophytina</taxon>
        <taxon>Bryopsida</taxon>
        <taxon>Funariidae</taxon>
        <taxon>Funariales</taxon>
        <taxon>Funariaceae</taxon>
        <taxon>Physcomitrium</taxon>
    </lineage>
</organism>
<feature type="binding site" evidence="12">
    <location>
        <position position="211"/>
    </location>
    <ligand>
        <name>Zn(2+)</name>
        <dbReference type="ChEBI" id="CHEBI:29105"/>
        <label>1</label>
    </ligand>
</feature>